<evidence type="ECO:0000256" key="3">
    <source>
        <dbReference type="ARBA" id="ARBA00010544"/>
    </source>
</evidence>
<evidence type="ECO:0000313" key="14">
    <source>
        <dbReference type="EMBL" id="GHF14424.1"/>
    </source>
</evidence>
<dbReference type="PIRSF" id="PIRSF002764">
    <property type="entry name" value="CcmB"/>
    <property type="match status" value="1"/>
</dbReference>
<comment type="function">
    <text evidence="1 12">Required for the export of heme to the periplasm for the biogenesis of c-type cytochromes.</text>
</comment>
<dbReference type="GO" id="GO:1903607">
    <property type="term" value="P:cytochrome c biosynthetic process"/>
    <property type="evidence" value="ECO:0007669"/>
    <property type="project" value="TreeGrafter"/>
</dbReference>
<dbReference type="InterPro" id="IPR003544">
    <property type="entry name" value="Cyt_c_biogenesis_CcmB"/>
</dbReference>
<comment type="similarity">
    <text evidence="3 12">Belongs to the CcmB/CycW/HelB family.</text>
</comment>
<reference evidence="14" key="1">
    <citation type="journal article" date="2014" name="Int. J. Syst. Evol. Microbiol.">
        <title>Complete genome sequence of Corynebacterium casei LMG S-19264T (=DSM 44701T), isolated from a smear-ripened cheese.</title>
        <authorList>
            <consortium name="US DOE Joint Genome Institute (JGI-PGF)"/>
            <person name="Walter F."/>
            <person name="Albersmeier A."/>
            <person name="Kalinowski J."/>
            <person name="Ruckert C."/>
        </authorList>
    </citation>
    <scope>NUCLEOTIDE SEQUENCE</scope>
    <source>
        <strain evidence="14">KCTC 42590</strain>
    </source>
</reference>
<evidence type="ECO:0000256" key="10">
    <source>
        <dbReference type="ARBA" id="ARBA00022989"/>
    </source>
</evidence>
<organism evidence="14 15">
    <name type="scientific">Kordiimonas sediminis</name>
    <dbReference type="NCBI Taxonomy" id="1735581"/>
    <lineage>
        <taxon>Bacteria</taxon>
        <taxon>Pseudomonadati</taxon>
        <taxon>Pseudomonadota</taxon>
        <taxon>Alphaproteobacteria</taxon>
        <taxon>Kordiimonadales</taxon>
        <taxon>Kordiimonadaceae</taxon>
        <taxon>Kordiimonas</taxon>
    </lineage>
</organism>
<sequence length="225" mass="23456">MNASFAIMISVIMRDVRLGWSQGGTGTMSLSFFFIAVTLFPFGVGPEPQVLTRIAPGVIWVVALLACLLSLDRLYQADYEDGSLDDLALSPAGLLPVVIAKILAHWISTSLPLVLLSPLLGLLMNLPAEGYVQLVLSLAIGTLALSFIGSIGAALTVAMRRGGVLLSLLVLPLYIPSLIFGVTGIDAAIMGLDVLPHTALLSAITLVAVVLGPIASASAIRLALE</sequence>
<evidence type="ECO:0000256" key="13">
    <source>
        <dbReference type="SAM" id="Phobius"/>
    </source>
</evidence>
<gene>
    <name evidence="14" type="primary">ccmB</name>
    <name evidence="14" type="ORF">GCM10017044_05640</name>
</gene>
<protein>
    <recommendedName>
        <fullName evidence="4 12">Heme exporter protein B</fullName>
    </recommendedName>
</protein>
<feature type="transmembrane region" description="Helical" evidence="13">
    <location>
        <begin position="54"/>
        <end position="75"/>
    </location>
</feature>
<keyword evidence="8 13" id="KW-0812">Transmembrane</keyword>
<evidence type="ECO:0000256" key="7">
    <source>
        <dbReference type="ARBA" id="ARBA00022519"/>
    </source>
</evidence>
<dbReference type="NCBIfam" id="TIGR01190">
    <property type="entry name" value="ccmB"/>
    <property type="match status" value="1"/>
</dbReference>
<proteinExistence type="inferred from homology"/>
<keyword evidence="7 12" id="KW-0997">Cell inner membrane</keyword>
<evidence type="ECO:0000256" key="8">
    <source>
        <dbReference type="ARBA" id="ARBA00022692"/>
    </source>
</evidence>
<feature type="transmembrane region" description="Helical" evidence="13">
    <location>
        <begin position="111"/>
        <end position="128"/>
    </location>
</feature>
<feature type="transmembrane region" description="Helical" evidence="13">
    <location>
        <begin position="201"/>
        <end position="224"/>
    </location>
</feature>
<dbReference type="GO" id="GO:0017004">
    <property type="term" value="P:cytochrome complex assembly"/>
    <property type="evidence" value="ECO:0007669"/>
    <property type="project" value="UniProtKB-KW"/>
</dbReference>
<evidence type="ECO:0000313" key="15">
    <source>
        <dbReference type="Proteomes" id="UP000630923"/>
    </source>
</evidence>
<reference evidence="14" key="2">
    <citation type="submission" date="2020-09" db="EMBL/GenBank/DDBJ databases">
        <authorList>
            <person name="Sun Q."/>
            <person name="Kim S."/>
        </authorList>
    </citation>
    <scope>NUCLEOTIDE SEQUENCE</scope>
    <source>
        <strain evidence="14">KCTC 42590</strain>
    </source>
</reference>
<comment type="caution">
    <text evidence="14">The sequence shown here is derived from an EMBL/GenBank/DDBJ whole genome shotgun (WGS) entry which is preliminary data.</text>
</comment>
<keyword evidence="10 13" id="KW-1133">Transmembrane helix</keyword>
<dbReference type="Proteomes" id="UP000630923">
    <property type="component" value="Unassembled WGS sequence"/>
</dbReference>
<dbReference type="PANTHER" id="PTHR30070">
    <property type="entry name" value="HEME EXPORTER PROTEIN B"/>
    <property type="match status" value="1"/>
</dbReference>
<dbReference type="AlphaFoldDB" id="A0A919E321"/>
<evidence type="ECO:0000256" key="2">
    <source>
        <dbReference type="ARBA" id="ARBA00004429"/>
    </source>
</evidence>
<feature type="transmembrane region" description="Helical" evidence="13">
    <location>
        <begin position="134"/>
        <end position="157"/>
    </location>
</feature>
<dbReference type="PRINTS" id="PR01414">
    <property type="entry name" value="CCMBBIOGNSIS"/>
</dbReference>
<evidence type="ECO:0000256" key="11">
    <source>
        <dbReference type="ARBA" id="ARBA00023136"/>
    </source>
</evidence>
<accession>A0A919E321</accession>
<feature type="transmembrane region" description="Helical" evidence="13">
    <location>
        <begin position="20"/>
        <end position="42"/>
    </location>
</feature>
<evidence type="ECO:0000256" key="1">
    <source>
        <dbReference type="ARBA" id="ARBA00002442"/>
    </source>
</evidence>
<feature type="transmembrane region" description="Helical" evidence="13">
    <location>
        <begin position="164"/>
        <end position="189"/>
    </location>
</feature>
<keyword evidence="6 12" id="KW-1003">Cell membrane</keyword>
<evidence type="ECO:0000256" key="12">
    <source>
        <dbReference type="PIRNR" id="PIRNR002764"/>
    </source>
</evidence>
<dbReference type="GO" id="GO:0005886">
    <property type="term" value="C:plasma membrane"/>
    <property type="evidence" value="ECO:0007669"/>
    <property type="project" value="UniProtKB-SubCell"/>
</dbReference>
<dbReference type="EMBL" id="BNCI01000001">
    <property type="protein sequence ID" value="GHF14424.1"/>
    <property type="molecule type" value="Genomic_DNA"/>
</dbReference>
<keyword evidence="15" id="KW-1185">Reference proteome</keyword>
<evidence type="ECO:0000256" key="9">
    <source>
        <dbReference type="ARBA" id="ARBA00022748"/>
    </source>
</evidence>
<dbReference type="GO" id="GO:0015232">
    <property type="term" value="F:heme transmembrane transporter activity"/>
    <property type="evidence" value="ECO:0007669"/>
    <property type="project" value="InterPro"/>
</dbReference>
<dbReference type="PANTHER" id="PTHR30070:SF1">
    <property type="entry name" value="CYTOCHROME C BIOGENESIS B-RELATED"/>
    <property type="match status" value="1"/>
</dbReference>
<name>A0A919E321_9PROT</name>
<keyword evidence="9 12" id="KW-0201">Cytochrome c-type biogenesis</keyword>
<evidence type="ECO:0000256" key="6">
    <source>
        <dbReference type="ARBA" id="ARBA00022475"/>
    </source>
</evidence>
<dbReference type="InterPro" id="IPR026031">
    <property type="entry name" value="Cyt_c_CcmB_bac"/>
</dbReference>
<dbReference type="Pfam" id="PF03379">
    <property type="entry name" value="CcmB"/>
    <property type="match status" value="1"/>
</dbReference>
<evidence type="ECO:0000256" key="5">
    <source>
        <dbReference type="ARBA" id="ARBA00022448"/>
    </source>
</evidence>
<comment type="subcellular location">
    <subcellularLocation>
        <location evidence="2">Cell inner membrane</location>
        <topology evidence="2">Multi-pass membrane protein</topology>
    </subcellularLocation>
</comment>
<evidence type="ECO:0000256" key="4">
    <source>
        <dbReference type="ARBA" id="ARBA00016452"/>
    </source>
</evidence>
<keyword evidence="11 12" id="KW-0472">Membrane</keyword>
<keyword evidence="5 12" id="KW-0813">Transport</keyword>